<sequence>MDKIAASIAKVLGEAMSEAIASGHDLPSALSDALDAWIADQPDPKPSRPDAIRAVLTAHLTATGYLR</sequence>
<evidence type="ECO:0000313" key="2">
    <source>
        <dbReference type="Proteomes" id="UP001244297"/>
    </source>
</evidence>
<comment type="caution">
    <text evidence="1">The sequence shown here is derived from an EMBL/GenBank/DDBJ whole genome shotgun (WGS) entry which is preliminary data.</text>
</comment>
<keyword evidence="2" id="KW-1185">Reference proteome</keyword>
<proteinExistence type="predicted"/>
<gene>
    <name evidence="1" type="ORF">QWZ18_27335</name>
</gene>
<reference evidence="2" key="1">
    <citation type="journal article" date="2019" name="Int. J. Syst. Evol. Microbiol.">
        <title>The Global Catalogue of Microorganisms (GCM) 10K type strain sequencing project: providing services to taxonomists for standard genome sequencing and annotation.</title>
        <authorList>
            <consortium name="The Broad Institute Genomics Platform"/>
            <consortium name="The Broad Institute Genome Sequencing Center for Infectious Disease"/>
            <person name="Wu L."/>
            <person name="Ma J."/>
        </authorList>
    </citation>
    <scope>NUCLEOTIDE SEQUENCE [LARGE SCALE GENOMIC DNA]</scope>
    <source>
        <strain evidence="2">CECT 7806</strain>
    </source>
</reference>
<protein>
    <recommendedName>
        <fullName evidence="3">CopG family transcriptional regulator</fullName>
    </recommendedName>
</protein>
<name>A0ABT8AWL2_9HYPH</name>
<dbReference type="EMBL" id="JAUFPT010000097">
    <property type="protein sequence ID" value="MDN3574307.1"/>
    <property type="molecule type" value="Genomic_DNA"/>
</dbReference>
<dbReference type="RefSeq" id="WP_238291103.1">
    <property type="nucleotide sequence ID" value="NZ_BPQS01000032.1"/>
</dbReference>
<evidence type="ECO:0008006" key="3">
    <source>
        <dbReference type="Google" id="ProtNLM"/>
    </source>
</evidence>
<dbReference type="Proteomes" id="UP001244297">
    <property type="component" value="Unassembled WGS sequence"/>
</dbReference>
<accession>A0ABT8AWL2</accession>
<organism evidence="1 2">
    <name type="scientific">Methylobacterium longum</name>
    <dbReference type="NCBI Taxonomy" id="767694"/>
    <lineage>
        <taxon>Bacteria</taxon>
        <taxon>Pseudomonadati</taxon>
        <taxon>Pseudomonadota</taxon>
        <taxon>Alphaproteobacteria</taxon>
        <taxon>Hyphomicrobiales</taxon>
        <taxon>Methylobacteriaceae</taxon>
        <taxon>Methylobacterium</taxon>
    </lineage>
</organism>
<evidence type="ECO:0000313" key="1">
    <source>
        <dbReference type="EMBL" id="MDN3574307.1"/>
    </source>
</evidence>